<protein>
    <submittedName>
        <fullName evidence="1">Uncharacterized protein</fullName>
    </submittedName>
</protein>
<reference evidence="1" key="1">
    <citation type="submission" date="2020-07" db="EMBL/GenBank/DDBJ databases">
        <title>Genome sequence and genetic diversity analysis of an under-domesticated orphan crop, white fonio (Digitaria exilis).</title>
        <authorList>
            <person name="Bennetzen J.L."/>
            <person name="Chen S."/>
            <person name="Ma X."/>
            <person name="Wang X."/>
            <person name="Yssel A.E.J."/>
            <person name="Chaluvadi S.R."/>
            <person name="Johnson M."/>
            <person name="Gangashetty P."/>
            <person name="Hamidou F."/>
            <person name="Sanogo M.D."/>
            <person name="Zwaenepoel A."/>
            <person name="Wallace J."/>
            <person name="Van De Peer Y."/>
            <person name="Van Deynze A."/>
        </authorList>
    </citation>
    <scope>NUCLEOTIDE SEQUENCE</scope>
    <source>
        <tissue evidence="1">Leaves</tissue>
    </source>
</reference>
<proteinExistence type="predicted"/>
<dbReference type="OrthoDB" id="682412at2759"/>
<keyword evidence="2" id="KW-1185">Reference proteome</keyword>
<name>A0A835B8N5_9POAL</name>
<dbReference type="EMBL" id="JACEFO010001996">
    <property type="protein sequence ID" value="KAF8689967.1"/>
    <property type="molecule type" value="Genomic_DNA"/>
</dbReference>
<dbReference type="Proteomes" id="UP000636709">
    <property type="component" value="Unassembled WGS sequence"/>
</dbReference>
<dbReference type="AlphaFoldDB" id="A0A835B8N5"/>
<evidence type="ECO:0000313" key="1">
    <source>
        <dbReference type="EMBL" id="KAF8689967.1"/>
    </source>
</evidence>
<evidence type="ECO:0000313" key="2">
    <source>
        <dbReference type="Proteomes" id="UP000636709"/>
    </source>
</evidence>
<gene>
    <name evidence="1" type="ORF">HU200_041602</name>
</gene>
<organism evidence="1 2">
    <name type="scientific">Digitaria exilis</name>
    <dbReference type="NCBI Taxonomy" id="1010633"/>
    <lineage>
        <taxon>Eukaryota</taxon>
        <taxon>Viridiplantae</taxon>
        <taxon>Streptophyta</taxon>
        <taxon>Embryophyta</taxon>
        <taxon>Tracheophyta</taxon>
        <taxon>Spermatophyta</taxon>
        <taxon>Magnoliopsida</taxon>
        <taxon>Liliopsida</taxon>
        <taxon>Poales</taxon>
        <taxon>Poaceae</taxon>
        <taxon>PACMAD clade</taxon>
        <taxon>Panicoideae</taxon>
        <taxon>Panicodae</taxon>
        <taxon>Paniceae</taxon>
        <taxon>Anthephorinae</taxon>
        <taxon>Digitaria</taxon>
    </lineage>
</organism>
<accession>A0A835B8N5</accession>
<comment type="caution">
    <text evidence="1">The sequence shown here is derived from an EMBL/GenBank/DDBJ whole genome shotgun (WGS) entry which is preliminary data.</text>
</comment>
<sequence length="36" mass="4291">MLVSWRIWKTRNGCIFDNRPARPNEVMNSILQEAML</sequence>